<organism evidence="9 10">
    <name type="scientific">Roseiconus nitratireducens</name>
    <dbReference type="NCBI Taxonomy" id="2605748"/>
    <lineage>
        <taxon>Bacteria</taxon>
        <taxon>Pseudomonadati</taxon>
        <taxon>Planctomycetota</taxon>
        <taxon>Planctomycetia</taxon>
        <taxon>Pirellulales</taxon>
        <taxon>Pirellulaceae</taxon>
        <taxon>Roseiconus</taxon>
    </lineage>
</organism>
<dbReference type="CDD" id="cd00082">
    <property type="entry name" value="HisKA"/>
    <property type="match status" value="1"/>
</dbReference>
<dbReference type="SMART" id="SM00387">
    <property type="entry name" value="HATPase_c"/>
    <property type="match status" value="1"/>
</dbReference>
<dbReference type="EC" id="2.7.13.3" evidence="3"/>
<protein>
    <recommendedName>
        <fullName evidence="3">histidine kinase</fullName>
        <ecNumber evidence="3">2.7.13.3</ecNumber>
    </recommendedName>
</protein>
<dbReference type="Pfam" id="PF12729">
    <property type="entry name" value="4HB_MCP_1"/>
    <property type="match status" value="1"/>
</dbReference>
<dbReference type="FunFam" id="3.30.565.10:FF:000006">
    <property type="entry name" value="Sensor histidine kinase WalK"/>
    <property type="match status" value="1"/>
</dbReference>
<dbReference type="SMART" id="SM00304">
    <property type="entry name" value="HAMP"/>
    <property type="match status" value="1"/>
</dbReference>
<dbReference type="PROSITE" id="PS50885">
    <property type="entry name" value="HAMP"/>
    <property type="match status" value="1"/>
</dbReference>
<dbReference type="PRINTS" id="PR00344">
    <property type="entry name" value="BCTRLSENSOR"/>
</dbReference>
<dbReference type="GO" id="GO:0000155">
    <property type="term" value="F:phosphorelay sensor kinase activity"/>
    <property type="evidence" value="ECO:0007669"/>
    <property type="project" value="InterPro"/>
</dbReference>
<accession>A0A5M6D6R9</accession>
<feature type="domain" description="Histidine kinase" evidence="7">
    <location>
        <begin position="413"/>
        <end position="626"/>
    </location>
</feature>
<evidence type="ECO:0000313" key="10">
    <source>
        <dbReference type="Proteomes" id="UP000324479"/>
    </source>
</evidence>
<comment type="subcellular location">
    <subcellularLocation>
        <location evidence="2">Membrane</location>
    </subcellularLocation>
</comment>
<keyword evidence="4" id="KW-0597">Phosphoprotein</keyword>
<dbReference type="InterPro" id="IPR004358">
    <property type="entry name" value="Sig_transdc_His_kin-like_C"/>
</dbReference>
<gene>
    <name evidence="9" type="ORF">FYK55_12165</name>
</gene>
<dbReference type="InterPro" id="IPR003661">
    <property type="entry name" value="HisK_dim/P_dom"/>
</dbReference>
<dbReference type="Pfam" id="PF02518">
    <property type="entry name" value="HATPase_c"/>
    <property type="match status" value="1"/>
</dbReference>
<dbReference type="PANTHER" id="PTHR42878:SF15">
    <property type="entry name" value="BACTERIOPHYTOCHROME"/>
    <property type="match status" value="1"/>
</dbReference>
<dbReference type="InterPro" id="IPR003660">
    <property type="entry name" value="HAMP_dom"/>
</dbReference>
<keyword evidence="6" id="KW-0418">Kinase</keyword>
<dbReference type="Gene3D" id="3.30.565.10">
    <property type="entry name" value="Histidine kinase-like ATPase, C-terminal domain"/>
    <property type="match status" value="1"/>
</dbReference>
<dbReference type="Pfam" id="PF00672">
    <property type="entry name" value="HAMP"/>
    <property type="match status" value="1"/>
</dbReference>
<feature type="domain" description="HAMP" evidence="8">
    <location>
        <begin position="338"/>
        <end position="391"/>
    </location>
</feature>
<evidence type="ECO:0000256" key="6">
    <source>
        <dbReference type="ARBA" id="ARBA00022777"/>
    </source>
</evidence>
<name>A0A5M6D6R9_9BACT</name>
<dbReference type="RefSeq" id="WP_150076705.1">
    <property type="nucleotide sequence ID" value="NZ_VWOX01000006.1"/>
</dbReference>
<dbReference type="GO" id="GO:0000156">
    <property type="term" value="F:phosphorelay response regulator activity"/>
    <property type="evidence" value="ECO:0007669"/>
    <property type="project" value="TreeGrafter"/>
</dbReference>
<dbReference type="InterPro" id="IPR024478">
    <property type="entry name" value="HlyB_4HB_MCP"/>
</dbReference>
<dbReference type="SUPFAM" id="SSF55874">
    <property type="entry name" value="ATPase domain of HSP90 chaperone/DNA topoisomerase II/histidine kinase"/>
    <property type="match status" value="1"/>
</dbReference>
<evidence type="ECO:0000256" key="3">
    <source>
        <dbReference type="ARBA" id="ARBA00012438"/>
    </source>
</evidence>
<dbReference type="GO" id="GO:0016020">
    <property type="term" value="C:membrane"/>
    <property type="evidence" value="ECO:0007669"/>
    <property type="project" value="UniProtKB-SubCell"/>
</dbReference>
<sequence>MKRKTRRRAIPIRWKLFTITAVVGLVAAAIAISGLSRMRTINDRMNLLVDFATETSRIAATMKGELVTVTRAETNMVLAKSDEEMERHLLTIDTTLDSLSQNVDKLRPYAGDTTREYLDDFQSKWNAWQVNHLELRGLALQNSDVRARELSLGEAREALDRLDAKLKEISDQADETSPQQTLVPEIRIGALQLQRIEKNLMLASNEQAVRDSKQKVEPLRVSIREQLRALSEQPQADESLVAEASAAFEAYLQVLQRILDHMGQSSNIYVMELVYGIGVPIADECESLLDKISAAGEQEIDQLKVESSAAYINARRGLVLLSVIGIATSLLVSFLISDRIARGLGKLATYAREVHHARDLSRPIPSVGNDEVGQVADALDGMRKTVYSATRQLEQVNVALSEKSEEMEQFVYTVSHDLKSPLVSCKGLLGLMREDLQDQDYDEVFDSIARMEGATDQLGQIIDDLLELSRIGRKPISPVDVDVHAMLVQLADDLRQRVHDAGVDLRIQPNLPRVQADASDLRRLFDNLISNAVKYASDVEQPWVEVGGTQESDIVRYYVRDNGPGIEPDYQEKIFGLFQRLEHSKVGTGLGLASVRKIARMHGGRAWVESEPNQGATFWIELPKNSQAGTFEGNSE</sequence>
<dbReference type="GO" id="GO:0007234">
    <property type="term" value="P:osmosensory signaling via phosphorelay pathway"/>
    <property type="evidence" value="ECO:0007669"/>
    <property type="project" value="TreeGrafter"/>
</dbReference>
<dbReference type="AlphaFoldDB" id="A0A5M6D6R9"/>
<comment type="catalytic activity">
    <reaction evidence="1">
        <text>ATP + protein L-histidine = ADP + protein N-phospho-L-histidine.</text>
        <dbReference type="EC" id="2.7.13.3"/>
    </reaction>
</comment>
<dbReference type="InterPro" id="IPR003594">
    <property type="entry name" value="HATPase_dom"/>
</dbReference>
<evidence type="ECO:0000256" key="4">
    <source>
        <dbReference type="ARBA" id="ARBA00022553"/>
    </source>
</evidence>
<dbReference type="InterPro" id="IPR050351">
    <property type="entry name" value="BphY/WalK/GraS-like"/>
</dbReference>
<proteinExistence type="predicted"/>
<dbReference type="InterPro" id="IPR036097">
    <property type="entry name" value="HisK_dim/P_sf"/>
</dbReference>
<evidence type="ECO:0000256" key="5">
    <source>
        <dbReference type="ARBA" id="ARBA00022679"/>
    </source>
</evidence>
<dbReference type="InterPro" id="IPR005467">
    <property type="entry name" value="His_kinase_dom"/>
</dbReference>
<dbReference type="Gene3D" id="6.10.340.10">
    <property type="match status" value="1"/>
</dbReference>
<dbReference type="Proteomes" id="UP000324479">
    <property type="component" value="Unassembled WGS sequence"/>
</dbReference>
<dbReference type="GO" id="GO:0030295">
    <property type="term" value="F:protein kinase activator activity"/>
    <property type="evidence" value="ECO:0007669"/>
    <property type="project" value="TreeGrafter"/>
</dbReference>
<dbReference type="SUPFAM" id="SSF47384">
    <property type="entry name" value="Homodimeric domain of signal transducing histidine kinase"/>
    <property type="match status" value="1"/>
</dbReference>
<comment type="caution">
    <text evidence="9">The sequence shown here is derived from an EMBL/GenBank/DDBJ whole genome shotgun (WGS) entry which is preliminary data.</text>
</comment>
<evidence type="ECO:0000259" key="8">
    <source>
        <dbReference type="PROSITE" id="PS50885"/>
    </source>
</evidence>
<dbReference type="PANTHER" id="PTHR42878">
    <property type="entry name" value="TWO-COMPONENT HISTIDINE KINASE"/>
    <property type="match status" value="1"/>
</dbReference>
<dbReference type="SMART" id="SM00388">
    <property type="entry name" value="HisKA"/>
    <property type="match status" value="1"/>
</dbReference>
<dbReference type="CDD" id="cd06225">
    <property type="entry name" value="HAMP"/>
    <property type="match status" value="1"/>
</dbReference>
<dbReference type="Pfam" id="PF00512">
    <property type="entry name" value="HisKA"/>
    <property type="match status" value="1"/>
</dbReference>
<evidence type="ECO:0000313" key="9">
    <source>
        <dbReference type="EMBL" id="KAA5543043.1"/>
    </source>
</evidence>
<dbReference type="EMBL" id="VWOX01000006">
    <property type="protein sequence ID" value="KAA5543043.1"/>
    <property type="molecule type" value="Genomic_DNA"/>
</dbReference>
<evidence type="ECO:0000256" key="2">
    <source>
        <dbReference type="ARBA" id="ARBA00004370"/>
    </source>
</evidence>
<evidence type="ECO:0000259" key="7">
    <source>
        <dbReference type="PROSITE" id="PS50109"/>
    </source>
</evidence>
<dbReference type="InterPro" id="IPR036890">
    <property type="entry name" value="HATPase_C_sf"/>
</dbReference>
<dbReference type="PROSITE" id="PS50109">
    <property type="entry name" value="HIS_KIN"/>
    <property type="match status" value="1"/>
</dbReference>
<evidence type="ECO:0000256" key="1">
    <source>
        <dbReference type="ARBA" id="ARBA00000085"/>
    </source>
</evidence>
<keyword evidence="10" id="KW-1185">Reference proteome</keyword>
<keyword evidence="5" id="KW-0808">Transferase</keyword>
<dbReference type="Gene3D" id="1.10.287.130">
    <property type="match status" value="1"/>
</dbReference>
<reference evidence="9 10" key="1">
    <citation type="submission" date="2019-08" db="EMBL/GenBank/DDBJ databases">
        <authorList>
            <person name="Dhanesh K."/>
            <person name="Kumar G."/>
            <person name="Sasikala C."/>
            <person name="Venkata Ramana C."/>
        </authorList>
    </citation>
    <scope>NUCLEOTIDE SEQUENCE [LARGE SCALE GENOMIC DNA]</scope>
    <source>
        <strain evidence="9 10">JC645</strain>
    </source>
</reference>